<protein>
    <submittedName>
        <fullName evidence="2">Uncharacterized protein</fullName>
    </submittedName>
</protein>
<organism evidence="2 3">
    <name type="scientific">Micromonospora andamanensis</name>
    <dbReference type="NCBI Taxonomy" id="1287068"/>
    <lineage>
        <taxon>Bacteria</taxon>
        <taxon>Bacillati</taxon>
        <taxon>Actinomycetota</taxon>
        <taxon>Actinomycetes</taxon>
        <taxon>Micromonosporales</taxon>
        <taxon>Micromonosporaceae</taxon>
        <taxon>Micromonospora</taxon>
    </lineage>
</organism>
<evidence type="ECO:0000256" key="1">
    <source>
        <dbReference type="SAM" id="MobiDB-lite"/>
    </source>
</evidence>
<name>A0ABQ4HVQ4_9ACTN</name>
<comment type="caution">
    <text evidence="2">The sequence shown here is derived from an EMBL/GenBank/DDBJ whole genome shotgun (WGS) entry which is preliminary data.</text>
</comment>
<gene>
    <name evidence="2" type="ORF">Van01_29470</name>
</gene>
<dbReference type="Proteomes" id="UP000647017">
    <property type="component" value="Unassembled WGS sequence"/>
</dbReference>
<dbReference type="EMBL" id="BOOZ01000014">
    <property type="protein sequence ID" value="GIJ09733.1"/>
    <property type="molecule type" value="Genomic_DNA"/>
</dbReference>
<accession>A0ABQ4HVQ4</accession>
<sequence length="130" mass="13916">MSGGEQPDRLEQHRSEILTEERHPELAAHATAGLDRAAQGRVHLLHERGQVVCQPPADGCDADDPTGALEQRRADTPLQFPDDVTDPAGGHAQAFGGTAEVQLVGERQEGLDFVSLQHPAALSLNSVQRS</sequence>
<evidence type="ECO:0000313" key="3">
    <source>
        <dbReference type="Proteomes" id="UP000647017"/>
    </source>
</evidence>
<reference evidence="2 3" key="1">
    <citation type="submission" date="2021-01" db="EMBL/GenBank/DDBJ databases">
        <title>Whole genome shotgun sequence of Verrucosispora andamanensis NBRC 109075.</title>
        <authorList>
            <person name="Komaki H."/>
            <person name="Tamura T."/>
        </authorList>
    </citation>
    <scope>NUCLEOTIDE SEQUENCE [LARGE SCALE GENOMIC DNA]</scope>
    <source>
        <strain evidence="2 3">NBRC 109075</strain>
    </source>
</reference>
<feature type="region of interest" description="Disordered" evidence="1">
    <location>
        <begin position="1"/>
        <end position="23"/>
    </location>
</feature>
<evidence type="ECO:0000313" key="2">
    <source>
        <dbReference type="EMBL" id="GIJ09733.1"/>
    </source>
</evidence>
<keyword evidence="3" id="KW-1185">Reference proteome</keyword>
<feature type="region of interest" description="Disordered" evidence="1">
    <location>
        <begin position="78"/>
        <end position="101"/>
    </location>
</feature>
<proteinExistence type="predicted"/>